<accession>A0ABT3FPQ1</accession>
<gene>
    <name evidence="1" type="ORF">OKA04_09525</name>
</gene>
<evidence type="ECO:0000313" key="1">
    <source>
        <dbReference type="EMBL" id="MCW1884965.1"/>
    </source>
</evidence>
<name>A0ABT3FPQ1_9BACT</name>
<protein>
    <submittedName>
        <fullName evidence="1">Uncharacterized protein</fullName>
    </submittedName>
</protein>
<organism evidence="1 2">
    <name type="scientific">Luteolibacter flavescens</name>
    <dbReference type="NCBI Taxonomy" id="1859460"/>
    <lineage>
        <taxon>Bacteria</taxon>
        <taxon>Pseudomonadati</taxon>
        <taxon>Verrucomicrobiota</taxon>
        <taxon>Verrucomicrobiia</taxon>
        <taxon>Verrucomicrobiales</taxon>
        <taxon>Verrucomicrobiaceae</taxon>
        <taxon>Luteolibacter</taxon>
    </lineage>
</organism>
<dbReference type="RefSeq" id="WP_264500923.1">
    <property type="nucleotide sequence ID" value="NZ_JAPDDS010000004.1"/>
</dbReference>
<dbReference type="EMBL" id="JAPDDS010000004">
    <property type="protein sequence ID" value="MCW1884965.1"/>
    <property type="molecule type" value="Genomic_DNA"/>
</dbReference>
<dbReference type="Proteomes" id="UP001207930">
    <property type="component" value="Unassembled WGS sequence"/>
</dbReference>
<reference evidence="1 2" key="1">
    <citation type="submission" date="2022-10" db="EMBL/GenBank/DDBJ databases">
        <title>Luteolibacter flavescens strain MCCC 1K03193, whole genome shotgun sequencing project.</title>
        <authorList>
            <person name="Zhao G."/>
            <person name="Shen L."/>
        </authorList>
    </citation>
    <scope>NUCLEOTIDE SEQUENCE [LARGE SCALE GENOMIC DNA]</scope>
    <source>
        <strain evidence="1 2">MCCC 1K03193</strain>
    </source>
</reference>
<sequence length="133" mass="15556">MSNRTYICTICRIARRAPAAYGLVTGLRCRECSGPLWELSRKWRIPKLADAKGWAELHGMVERSRPQREIENRHRGERLIEEIERKLHLYSLRKPTAHRDSQMRKLVRQRDLVQRSYLGIEARHDLPSDGIGG</sequence>
<comment type="caution">
    <text evidence="1">The sequence shown here is derived from an EMBL/GenBank/DDBJ whole genome shotgun (WGS) entry which is preliminary data.</text>
</comment>
<evidence type="ECO:0000313" key="2">
    <source>
        <dbReference type="Proteomes" id="UP001207930"/>
    </source>
</evidence>
<proteinExistence type="predicted"/>
<keyword evidence="2" id="KW-1185">Reference proteome</keyword>